<dbReference type="AlphaFoldDB" id="M4B0L6"/>
<reference evidence="3" key="2">
    <citation type="journal article" date="2013" name="Nat. Genet.">
        <title>The genome of the platyfish, Xiphophorus maculatus, provides insights into evolutionary adaptation and several complex traits.</title>
        <authorList>
            <person name="Schartl M."/>
            <person name="Walter R.B."/>
            <person name="Shen Y."/>
            <person name="Garcia T."/>
            <person name="Catchen J."/>
            <person name="Amores A."/>
            <person name="Braasch I."/>
            <person name="Chalopin D."/>
            <person name="Volff J.N."/>
            <person name="Lesch K.P."/>
            <person name="Bisazza A."/>
            <person name="Minx P."/>
            <person name="Hillier L."/>
            <person name="Wilson R.K."/>
            <person name="Fuerstenberg S."/>
            <person name="Boore J."/>
            <person name="Searle S."/>
            <person name="Postlethwait J.H."/>
            <person name="Warren W.C."/>
        </authorList>
    </citation>
    <scope>NUCLEOTIDE SEQUENCE [LARGE SCALE GENOMIC DNA]</scope>
    <source>
        <strain evidence="3">JP 163 A</strain>
    </source>
</reference>
<dbReference type="OMA" id="NIFWESR"/>
<organism evidence="2 3">
    <name type="scientific">Xiphophorus maculatus</name>
    <name type="common">Southern platyfish</name>
    <name type="synonym">Platypoecilus maculatus</name>
    <dbReference type="NCBI Taxonomy" id="8083"/>
    <lineage>
        <taxon>Eukaryota</taxon>
        <taxon>Metazoa</taxon>
        <taxon>Chordata</taxon>
        <taxon>Craniata</taxon>
        <taxon>Vertebrata</taxon>
        <taxon>Euteleostomi</taxon>
        <taxon>Actinopterygii</taxon>
        <taxon>Neopterygii</taxon>
        <taxon>Teleostei</taxon>
        <taxon>Neoteleostei</taxon>
        <taxon>Acanthomorphata</taxon>
        <taxon>Ovalentaria</taxon>
        <taxon>Atherinomorphae</taxon>
        <taxon>Cyprinodontiformes</taxon>
        <taxon>Poeciliidae</taxon>
        <taxon>Poeciliinae</taxon>
        <taxon>Xiphophorus</taxon>
    </lineage>
</organism>
<evidence type="ECO:0008006" key="4">
    <source>
        <dbReference type="Google" id="ProtNLM"/>
    </source>
</evidence>
<sequence length="415" mass="45865">MPPADPKEISSIIQRLQSIEMKIKQLEVNFEINATCGNQTTLPLINREVVRPTSSSSPWNTLGAKPKQKSHTADPMRRLTGRTPHLDESAWRSLSRNPPSTSTPAPPKKNKQAAATKMVPPTPLPRTKRPARASKHSDSMGIPLKNRFSVLQPEPLSETSPSNINNEARPTHPPPKAPKDKATNRKTKGIPKVLIAVDEAVNGISHVCKPMKTRVISFPGDTVSDLTCKVLSLTTDQPDIESLVVHVGANDLAKQKSEILKKDFNILLNTMGKLKMKLFLSGPIPSPQWGDKKHSRLDMINKWLIKTCSASSVTFIDNLWIYWQSFHLFGRGGRNLNKHGIKLLTANLFYFINKDSNVIIASEEQAQGVLTRMKPSAYQEQIVPKQADTSTGDGATGSLPPSLLTHSFTGFTRYL</sequence>
<dbReference type="Gene3D" id="3.40.50.12690">
    <property type="match status" value="1"/>
</dbReference>
<reference evidence="3" key="1">
    <citation type="submission" date="2012-01" db="EMBL/GenBank/DDBJ databases">
        <authorList>
            <person name="Walter R."/>
            <person name="Schartl M."/>
            <person name="Warren W."/>
        </authorList>
    </citation>
    <scope>NUCLEOTIDE SEQUENCE [LARGE SCALE GENOMIC DNA]</scope>
    <source>
        <strain evidence="3">JP 163 A</strain>
    </source>
</reference>
<accession>M4B0L6</accession>
<feature type="region of interest" description="Disordered" evidence="1">
    <location>
        <begin position="50"/>
        <end position="187"/>
    </location>
</feature>
<dbReference type="GeneTree" id="ENSGT00770000121665"/>
<reference evidence="2" key="3">
    <citation type="submission" date="2025-08" db="UniProtKB">
        <authorList>
            <consortium name="Ensembl"/>
        </authorList>
    </citation>
    <scope>IDENTIFICATION</scope>
    <source>
        <strain evidence="2">JP 163 A</strain>
    </source>
</reference>
<evidence type="ECO:0000313" key="2">
    <source>
        <dbReference type="Ensembl" id="ENSXMAP00000020261.2"/>
    </source>
</evidence>
<keyword evidence="3" id="KW-1185">Reference proteome</keyword>
<evidence type="ECO:0000313" key="3">
    <source>
        <dbReference type="Proteomes" id="UP000002852"/>
    </source>
</evidence>
<dbReference type="SUPFAM" id="SSF52266">
    <property type="entry name" value="SGNH hydrolase"/>
    <property type="match status" value="1"/>
</dbReference>
<name>M4B0L6_XIPMA</name>
<proteinExistence type="predicted"/>
<reference evidence="2" key="4">
    <citation type="submission" date="2025-09" db="UniProtKB">
        <authorList>
            <consortium name="Ensembl"/>
        </authorList>
    </citation>
    <scope>IDENTIFICATION</scope>
    <source>
        <strain evidence="2">JP 163 A</strain>
    </source>
</reference>
<feature type="compositionally biased region" description="Polar residues" evidence="1">
    <location>
        <begin position="157"/>
        <end position="168"/>
    </location>
</feature>
<evidence type="ECO:0000256" key="1">
    <source>
        <dbReference type="SAM" id="MobiDB-lite"/>
    </source>
</evidence>
<dbReference type="InParanoid" id="M4B0L6"/>
<dbReference type="HOGENOM" id="CLU_060121_0_0_1"/>
<dbReference type="Proteomes" id="UP000002852">
    <property type="component" value="Unassembled WGS sequence"/>
</dbReference>
<dbReference type="Gene3D" id="3.40.50.12700">
    <property type="match status" value="1"/>
</dbReference>
<dbReference type="Ensembl" id="ENSXMAT00000020289.2">
    <property type="protein sequence ID" value="ENSXMAP00000020261.2"/>
    <property type="gene ID" value="ENSXMAG00000020214.2"/>
</dbReference>
<protein>
    <recommendedName>
        <fullName evidence="4">OSK domain-containing protein</fullName>
    </recommendedName>
</protein>